<dbReference type="GO" id="GO:0008153">
    <property type="term" value="P:4-aminobenzoate biosynthetic process"/>
    <property type="evidence" value="ECO:0007669"/>
    <property type="project" value="UniProtKB-UniRule"/>
</dbReference>
<accession>A0A7X0MW14</accession>
<reference evidence="17 18" key="1">
    <citation type="submission" date="2020-08" db="EMBL/GenBank/DDBJ databases">
        <title>Genomic Encyclopedia of Type Strains, Phase IV (KMG-IV): sequencing the most valuable type-strain genomes for metagenomic binning, comparative biology and taxonomic classification.</title>
        <authorList>
            <person name="Goeker M."/>
        </authorList>
    </citation>
    <scope>NUCLEOTIDE SEQUENCE [LARGE SCALE GENOMIC DNA]</scope>
    <source>
        <strain evidence="17 18">DSM 22368</strain>
    </source>
</reference>
<evidence type="ECO:0000256" key="12">
    <source>
        <dbReference type="ARBA" id="ARBA00048212"/>
    </source>
</evidence>
<dbReference type="Gene3D" id="3.20.10.10">
    <property type="entry name" value="D-amino Acid Aminotransferase, subunit A, domain 2"/>
    <property type="match status" value="1"/>
</dbReference>
<evidence type="ECO:0000256" key="10">
    <source>
        <dbReference type="ARBA" id="ARBA00023239"/>
    </source>
</evidence>
<dbReference type="EMBL" id="JACHHT010000002">
    <property type="protein sequence ID" value="MBB6521958.1"/>
    <property type="molecule type" value="Genomic_DNA"/>
</dbReference>
<dbReference type="GO" id="GO:0004084">
    <property type="term" value="F:branched-chain-amino-acid transaminase activity"/>
    <property type="evidence" value="ECO:0007669"/>
    <property type="project" value="UniProtKB-EC"/>
</dbReference>
<dbReference type="GO" id="GO:0008696">
    <property type="term" value="F:4-amino-4-deoxychorismate lyase activity"/>
    <property type="evidence" value="ECO:0007669"/>
    <property type="project" value="UniProtKB-UniRule"/>
</dbReference>
<evidence type="ECO:0000256" key="6">
    <source>
        <dbReference type="ARBA" id="ARBA00009320"/>
    </source>
</evidence>
<keyword evidence="9" id="KW-0289">Folate biosynthesis</keyword>
<evidence type="ECO:0000256" key="5">
    <source>
        <dbReference type="ARBA" id="ARBA00005072"/>
    </source>
</evidence>
<keyword evidence="8" id="KW-0663">Pyridoxal phosphate</keyword>
<dbReference type="InterPro" id="IPR043132">
    <property type="entry name" value="BCAT-like_C"/>
</dbReference>
<dbReference type="Pfam" id="PF01063">
    <property type="entry name" value="Aminotran_4"/>
    <property type="match status" value="1"/>
</dbReference>
<keyword evidence="10 17" id="KW-0456">Lyase</keyword>
<comment type="pathway">
    <text evidence="3">Amino-acid biosynthesis; L-isoleucine biosynthesis; L-isoleucine from 2-oxobutanoate: step 4/4.</text>
</comment>
<evidence type="ECO:0000256" key="14">
    <source>
        <dbReference type="ARBA" id="ARBA00049229"/>
    </source>
</evidence>
<dbReference type="EC" id="4.1.3.38" evidence="16"/>
<keyword evidence="18" id="KW-1185">Reference proteome</keyword>
<dbReference type="SUPFAM" id="SSF56752">
    <property type="entry name" value="D-aminoacid aminotransferase-like PLP-dependent enzymes"/>
    <property type="match status" value="1"/>
</dbReference>
<dbReference type="InterPro" id="IPR036038">
    <property type="entry name" value="Aminotransferase-like"/>
</dbReference>
<dbReference type="InParanoid" id="A0A7X0MW14"/>
<dbReference type="NCBIfam" id="TIGR03461">
    <property type="entry name" value="pabC_Proteo"/>
    <property type="match status" value="1"/>
</dbReference>
<comment type="pathway">
    <text evidence="4">Amino-acid biosynthesis; L-valine biosynthesis; L-valine from pyruvate: step 4/4.</text>
</comment>
<dbReference type="FunCoup" id="A0A7X0MW14">
    <property type="interactions" value="343"/>
</dbReference>
<dbReference type="RefSeq" id="WP_166847101.1">
    <property type="nucleotide sequence ID" value="NZ_JAAONY010000002.1"/>
</dbReference>
<evidence type="ECO:0000256" key="3">
    <source>
        <dbReference type="ARBA" id="ARBA00004824"/>
    </source>
</evidence>
<comment type="pathway">
    <text evidence="5">Amino-acid biosynthesis; L-leucine biosynthesis; L-leucine from 3-methyl-2-oxobutanoate: step 4/4.</text>
</comment>
<comment type="function">
    <text evidence="2">Acts on leucine, isoleucine and valine.</text>
</comment>
<dbReference type="InterPro" id="IPR017824">
    <property type="entry name" value="Aminodeoxychorismate_lyase_IV"/>
</dbReference>
<dbReference type="PANTHER" id="PTHR42743">
    <property type="entry name" value="AMINO-ACID AMINOTRANSFERASE"/>
    <property type="match status" value="1"/>
</dbReference>
<comment type="cofactor">
    <cofactor evidence="1">
        <name>pyridoxal 5'-phosphate</name>
        <dbReference type="ChEBI" id="CHEBI:597326"/>
    </cofactor>
</comment>
<sequence>MSQSALICRVNGRDAEQLSLFDRGFQFGDSLFETSRFYHGRCPLWSYHIERMQLGCQRLGIEFPKALLNAEYELLCRQLEEQGQCDAVLKFQLSRGESLRGYGAVQGQSNLIALAFSAESFEQSVPEKSLEISSIALARQPLLAGLKHGNRLEQVLARQQLSDNCDDALLLDTEQRVIEAISSNIFVLREGRWLTPDLSESGVAGVVRAVLLDAGAVTIAEIEVADVYQADALCLANSVQGIQIVKRLAASERFETKERHWENLGASEYLSRIYRERFTLS</sequence>
<comment type="similarity">
    <text evidence="6">Belongs to the class-IV pyridoxal-phosphate-dependent aminotransferase family.</text>
</comment>
<comment type="catalytic activity">
    <reaction evidence="13">
        <text>L-isoleucine + 2-oxoglutarate = (S)-3-methyl-2-oxopentanoate + L-glutamate</text>
        <dbReference type="Rhea" id="RHEA:24801"/>
        <dbReference type="ChEBI" id="CHEBI:16810"/>
        <dbReference type="ChEBI" id="CHEBI:29985"/>
        <dbReference type="ChEBI" id="CHEBI:35146"/>
        <dbReference type="ChEBI" id="CHEBI:58045"/>
        <dbReference type="EC" id="2.6.1.42"/>
    </reaction>
</comment>
<dbReference type="PANTHER" id="PTHR42743:SF11">
    <property type="entry name" value="AMINODEOXYCHORISMATE LYASE"/>
    <property type="match status" value="1"/>
</dbReference>
<evidence type="ECO:0000256" key="1">
    <source>
        <dbReference type="ARBA" id="ARBA00001933"/>
    </source>
</evidence>
<dbReference type="InterPro" id="IPR001544">
    <property type="entry name" value="Aminotrans_IV"/>
</dbReference>
<comment type="pathway">
    <text evidence="11">Cofactor biosynthesis; tetrahydrofolate biosynthesis; 4-aminobenzoate from chorismate: step 2/2.</text>
</comment>
<evidence type="ECO:0000313" key="18">
    <source>
        <dbReference type="Proteomes" id="UP000528457"/>
    </source>
</evidence>
<dbReference type="Proteomes" id="UP000528457">
    <property type="component" value="Unassembled WGS sequence"/>
</dbReference>
<dbReference type="AlphaFoldDB" id="A0A7X0MW14"/>
<comment type="catalytic activity">
    <reaction evidence="15">
        <text>4-amino-4-deoxychorismate = 4-aminobenzoate + pyruvate + H(+)</text>
        <dbReference type="Rhea" id="RHEA:16201"/>
        <dbReference type="ChEBI" id="CHEBI:15361"/>
        <dbReference type="ChEBI" id="CHEBI:15378"/>
        <dbReference type="ChEBI" id="CHEBI:17836"/>
        <dbReference type="ChEBI" id="CHEBI:58406"/>
        <dbReference type="EC" id="4.1.3.38"/>
    </reaction>
</comment>
<dbReference type="Gene3D" id="3.30.470.10">
    <property type="match status" value="1"/>
</dbReference>
<comment type="caution">
    <text evidence="17">The sequence shown here is derived from an EMBL/GenBank/DDBJ whole genome shotgun (WGS) entry which is preliminary data.</text>
</comment>
<evidence type="ECO:0000256" key="13">
    <source>
        <dbReference type="ARBA" id="ARBA00048798"/>
    </source>
</evidence>
<protein>
    <recommendedName>
        <fullName evidence="16">Aminodeoxychorismate lyase</fullName>
        <ecNumber evidence="16">4.1.3.38</ecNumber>
    </recommendedName>
</protein>
<proteinExistence type="inferred from homology"/>
<evidence type="ECO:0000256" key="7">
    <source>
        <dbReference type="ARBA" id="ARBA00011738"/>
    </source>
</evidence>
<evidence type="ECO:0000256" key="4">
    <source>
        <dbReference type="ARBA" id="ARBA00004931"/>
    </source>
</evidence>
<evidence type="ECO:0000256" key="8">
    <source>
        <dbReference type="ARBA" id="ARBA00022898"/>
    </source>
</evidence>
<evidence type="ECO:0000256" key="15">
    <source>
        <dbReference type="ARBA" id="ARBA00049529"/>
    </source>
</evidence>
<evidence type="ECO:0000256" key="9">
    <source>
        <dbReference type="ARBA" id="ARBA00022909"/>
    </source>
</evidence>
<evidence type="ECO:0000256" key="16">
    <source>
        <dbReference type="NCBIfam" id="TIGR03461"/>
    </source>
</evidence>
<organism evidence="17 18">
    <name type="scientific">Pseudoteredinibacter isoporae</name>
    <dbReference type="NCBI Taxonomy" id="570281"/>
    <lineage>
        <taxon>Bacteria</taxon>
        <taxon>Pseudomonadati</taxon>
        <taxon>Pseudomonadota</taxon>
        <taxon>Gammaproteobacteria</taxon>
        <taxon>Cellvibrionales</taxon>
        <taxon>Cellvibrionaceae</taxon>
        <taxon>Pseudoteredinibacter</taxon>
    </lineage>
</organism>
<name>A0A7X0MW14_9GAMM</name>
<gene>
    <name evidence="17" type="ORF">HNR48_002243</name>
</gene>
<dbReference type="GO" id="GO:0030170">
    <property type="term" value="F:pyridoxal phosphate binding"/>
    <property type="evidence" value="ECO:0007669"/>
    <property type="project" value="InterPro"/>
</dbReference>
<evidence type="ECO:0000256" key="2">
    <source>
        <dbReference type="ARBA" id="ARBA00003109"/>
    </source>
</evidence>
<comment type="catalytic activity">
    <reaction evidence="12">
        <text>L-valine + 2-oxoglutarate = 3-methyl-2-oxobutanoate + L-glutamate</text>
        <dbReference type="Rhea" id="RHEA:24813"/>
        <dbReference type="ChEBI" id="CHEBI:11851"/>
        <dbReference type="ChEBI" id="CHEBI:16810"/>
        <dbReference type="ChEBI" id="CHEBI:29985"/>
        <dbReference type="ChEBI" id="CHEBI:57762"/>
        <dbReference type="EC" id="2.6.1.42"/>
    </reaction>
</comment>
<comment type="subunit">
    <text evidence="7">Homodimer.</text>
</comment>
<dbReference type="GO" id="GO:0046656">
    <property type="term" value="P:folic acid biosynthetic process"/>
    <property type="evidence" value="ECO:0007669"/>
    <property type="project" value="UniProtKB-KW"/>
</dbReference>
<dbReference type="InterPro" id="IPR050571">
    <property type="entry name" value="Class-IV_PLP-Dep_Aminotrnsfr"/>
</dbReference>
<evidence type="ECO:0000256" key="11">
    <source>
        <dbReference type="ARBA" id="ARBA00035633"/>
    </source>
</evidence>
<evidence type="ECO:0000313" key="17">
    <source>
        <dbReference type="EMBL" id="MBB6521958.1"/>
    </source>
</evidence>
<dbReference type="InterPro" id="IPR043131">
    <property type="entry name" value="BCAT-like_N"/>
</dbReference>
<comment type="catalytic activity">
    <reaction evidence="14">
        <text>L-leucine + 2-oxoglutarate = 4-methyl-2-oxopentanoate + L-glutamate</text>
        <dbReference type="Rhea" id="RHEA:18321"/>
        <dbReference type="ChEBI" id="CHEBI:16810"/>
        <dbReference type="ChEBI" id="CHEBI:17865"/>
        <dbReference type="ChEBI" id="CHEBI:29985"/>
        <dbReference type="ChEBI" id="CHEBI:57427"/>
        <dbReference type="EC" id="2.6.1.42"/>
    </reaction>
</comment>